<dbReference type="EMBL" id="KI392467">
    <property type="protein sequence ID" value="ERN16239.1"/>
    <property type="molecule type" value="Genomic_DNA"/>
</dbReference>
<organism evidence="2 3">
    <name type="scientific">Amborella trichopoda</name>
    <dbReference type="NCBI Taxonomy" id="13333"/>
    <lineage>
        <taxon>Eukaryota</taxon>
        <taxon>Viridiplantae</taxon>
        <taxon>Streptophyta</taxon>
        <taxon>Embryophyta</taxon>
        <taxon>Tracheophyta</taxon>
        <taxon>Spermatophyta</taxon>
        <taxon>Magnoliopsida</taxon>
        <taxon>Amborellales</taxon>
        <taxon>Amborellaceae</taxon>
        <taxon>Amborella</taxon>
    </lineage>
</organism>
<feature type="region of interest" description="Disordered" evidence="1">
    <location>
        <begin position="22"/>
        <end position="42"/>
    </location>
</feature>
<evidence type="ECO:0000313" key="3">
    <source>
        <dbReference type="Proteomes" id="UP000017836"/>
    </source>
</evidence>
<accession>U5D1C8</accession>
<protein>
    <submittedName>
        <fullName evidence="2">Uncharacterized protein</fullName>
    </submittedName>
</protein>
<name>U5D1C8_AMBTC</name>
<keyword evidence="3" id="KW-1185">Reference proteome</keyword>
<dbReference type="Proteomes" id="UP000017836">
    <property type="component" value="Unassembled WGS sequence"/>
</dbReference>
<evidence type="ECO:0000313" key="2">
    <source>
        <dbReference type="EMBL" id="ERN16239.1"/>
    </source>
</evidence>
<dbReference type="HOGENOM" id="CLU_2174384_0_0_1"/>
<dbReference type="Gramene" id="ERN16239">
    <property type="protein sequence ID" value="ERN16239"/>
    <property type="gene ID" value="AMTR_s00063p00107170"/>
</dbReference>
<sequence length="110" mass="13093">MHVRMEESNRRCHRHCWGTEGKLEREERKGKRKDNALRRRMGEERSSFHDLETVLNLRIDSTGRKVRIFIIKSFGRSLEREPMSQSSLKPSLNPPKRTSVYVSAILRWTK</sequence>
<gene>
    <name evidence="2" type="ORF">AMTR_s00063p00107170</name>
</gene>
<proteinExistence type="predicted"/>
<dbReference type="AlphaFoldDB" id="U5D1C8"/>
<reference evidence="3" key="1">
    <citation type="journal article" date="2013" name="Science">
        <title>The Amborella genome and the evolution of flowering plants.</title>
        <authorList>
            <consortium name="Amborella Genome Project"/>
        </authorList>
    </citation>
    <scope>NUCLEOTIDE SEQUENCE [LARGE SCALE GENOMIC DNA]</scope>
</reference>
<evidence type="ECO:0000256" key="1">
    <source>
        <dbReference type="SAM" id="MobiDB-lite"/>
    </source>
</evidence>